<evidence type="ECO:0000256" key="1">
    <source>
        <dbReference type="ARBA" id="ARBA00000085"/>
    </source>
</evidence>
<evidence type="ECO:0000256" key="8">
    <source>
        <dbReference type="ARBA" id="ARBA00023012"/>
    </source>
</evidence>
<reference evidence="14 15" key="1">
    <citation type="submission" date="2016-10" db="EMBL/GenBank/DDBJ databases">
        <authorList>
            <person name="de Groot N.N."/>
        </authorList>
    </citation>
    <scope>NUCLEOTIDE SEQUENCE [LARGE SCALE GENOMIC DNA]</scope>
    <source>
        <strain evidence="14 15">DSM 21799</strain>
    </source>
</reference>
<evidence type="ECO:0000256" key="7">
    <source>
        <dbReference type="ARBA" id="ARBA00022840"/>
    </source>
</evidence>
<evidence type="ECO:0000256" key="6">
    <source>
        <dbReference type="ARBA" id="ARBA00022777"/>
    </source>
</evidence>
<feature type="transmembrane region" description="Helical" evidence="10">
    <location>
        <begin position="88"/>
        <end position="106"/>
    </location>
</feature>
<dbReference type="CDD" id="cd16917">
    <property type="entry name" value="HATPase_UhpB-NarQ-NarX-like"/>
    <property type="match status" value="1"/>
</dbReference>
<gene>
    <name evidence="14" type="ORF">SAMN04489806_3253</name>
</gene>
<proteinExistence type="predicted"/>
<keyword evidence="6 14" id="KW-0418">Kinase</keyword>
<name>A0A1H4TLT0_9MICO</name>
<dbReference type="GO" id="GO:0046983">
    <property type="term" value="F:protein dimerization activity"/>
    <property type="evidence" value="ECO:0007669"/>
    <property type="project" value="InterPro"/>
</dbReference>
<dbReference type="Gene3D" id="1.20.5.1930">
    <property type="match status" value="1"/>
</dbReference>
<dbReference type="InterPro" id="IPR036890">
    <property type="entry name" value="HATPase_C_sf"/>
</dbReference>
<feature type="transmembrane region" description="Helical" evidence="10">
    <location>
        <begin position="42"/>
        <end position="60"/>
    </location>
</feature>
<accession>A0A1H4TLT0</accession>
<dbReference type="Pfam" id="PF02518">
    <property type="entry name" value="HATPase_c"/>
    <property type="match status" value="1"/>
</dbReference>
<dbReference type="SUPFAM" id="SSF55874">
    <property type="entry name" value="ATPase domain of HSP90 chaperone/DNA topoisomerase II/histidine kinase"/>
    <property type="match status" value="1"/>
</dbReference>
<evidence type="ECO:0000313" key="15">
    <source>
        <dbReference type="Proteomes" id="UP000199183"/>
    </source>
</evidence>
<feature type="domain" description="Histidine kinase/HSP90-like ATPase" evidence="11">
    <location>
        <begin position="288"/>
        <end position="385"/>
    </location>
</feature>
<dbReference type="RefSeq" id="WP_143034077.1">
    <property type="nucleotide sequence ID" value="NZ_FNRY01000002.1"/>
</dbReference>
<evidence type="ECO:0000259" key="12">
    <source>
        <dbReference type="Pfam" id="PF07730"/>
    </source>
</evidence>
<dbReference type="STRING" id="640635.SAMN04489806_3253"/>
<dbReference type="Gene3D" id="3.30.565.10">
    <property type="entry name" value="Histidine kinase-like ATPase, C-terminal domain"/>
    <property type="match status" value="1"/>
</dbReference>
<evidence type="ECO:0000256" key="3">
    <source>
        <dbReference type="ARBA" id="ARBA00022553"/>
    </source>
</evidence>
<dbReference type="GO" id="GO:0005524">
    <property type="term" value="F:ATP binding"/>
    <property type="evidence" value="ECO:0007669"/>
    <property type="project" value="UniProtKB-KW"/>
</dbReference>
<sequence length="391" mass="41137">MRGAMRWTRRLVWGFPLIDLLLAAALCIIAVVSVATGNPNEGPAWLTVPVAFVMTGAVAWRARNGALAAALVAVAGLAQTALSVSPGSLWSLVVYAIVMYSVAATYREGRAAALGAGLVAVLLIQERIDNGVDYLFILLMFGGIWLLGRASQNWRGRVTAAEQRQRAAARLAVAEERVRLARELHDIVAHSLSVIAVQSDAAQAALEREPRLAAQPVAAIGATARGALGEIRQMLDLLRADDDDRPATDSPGISAIGGLVEAARSAGVRVRYTASITDAPLSPAVDLTAYRTVQEGLTNIITHGARAPATVTVEQSASRLSIRVENEASGPPREPRTTHSNPPGVERTGLGLVGMRERVTALGGSLNAGPTADGGFALNVEIPLDPRRERA</sequence>
<dbReference type="EC" id="2.7.13.3" evidence="2"/>
<dbReference type="InterPro" id="IPR011712">
    <property type="entry name" value="Sig_transdc_His_kin_sub3_dim/P"/>
</dbReference>
<organism evidence="14 15">
    <name type="scientific">Paramicrobacterium humi</name>
    <dbReference type="NCBI Taxonomy" id="640635"/>
    <lineage>
        <taxon>Bacteria</taxon>
        <taxon>Bacillati</taxon>
        <taxon>Actinomycetota</taxon>
        <taxon>Actinomycetes</taxon>
        <taxon>Micrococcales</taxon>
        <taxon>Microbacteriaceae</taxon>
        <taxon>Paramicrobacterium</taxon>
    </lineage>
</organism>
<feature type="transmembrane region" description="Helical" evidence="10">
    <location>
        <begin position="12"/>
        <end position="36"/>
    </location>
</feature>
<dbReference type="AlphaFoldDB" id="A0A1H4TLT0"/>
<dbReference type="PANTHER" id="PTHR24421:SF10">
    <property type="entry name" value="NITRATE_NITRITE SENSOR PROTEIN NARQ"/>
    <property type="match status" value="1"/>
</dbReference>
<protein>
    <recommendedName>
        <fullName evidence="2">histidine kinase</fullName>
        <ecNumber evidence="2">2.7.13.3</ecNumber>
    </recommendedName>
</protein>
<evidence type="ECO:0000256" key="9">
    <source>
        <dbReference type="SAM" id="MobiDB-lite"/>
    </source>
</evidence>
<keyword evidence="3" id="KW-0597">Phosphoprotein</keyword>
<keyword evidence="10" id="KW-1133">Transmembrane helix</keyword>
<dbReference type="Pfam" id="PF23539">
    <property type="entry name" value="DUF7134"/>
    <property type="match status" value="1"/>
</dbReference>
<evidence type="ECO:0000256" key="4">
    <source>
        <dbReference type="ARBA" id="ARBA00022679"/>
    </source>
</evidence>
<dbReference type="Proteomes" id="UP000199183">
    <property type="component" value="Unassembled WGS sequence"/>
</dbReference>
<feature type="domain" description="DUF7134" evidence="13">
    <location>
        <begin position="17"/>
        <end position="149"/>
    </location>
</feature>
<dbReference type="OrthoDB" id="227596at2"/>
<evidence type="ECO:0000259" key="11">
    <source>
        <dbReference type="Pfam" id="PF02518"/>
    </source>
</evidence>
<keyword evidence="10" id="KW-0472">Membrane</keyword>
<dbReference type="InterPro" id="IPR055558">
    <property type="entry name" value="DUF7134"/>
</dbReference>
<dbReference type="Pfam" id="PF07730">
    <property type="entry name" value="HisKA_3"/>
    <property type="match status" value="1"/>
</dbReference>
<evidence type="ECO:0000313" key="14">
    <source>
        <dbReference type="EMBL" id="SEC57453.1"/>
    </source>
</evidence>
<keyword evidence="8" id="KW-0902">Two-component regulatory system</keyword>
<keyword evidence="15" id="KW-1185">Reference proteome</keyword>
<keyword evidence="10" id="KW-0812">Transmembrane</keyword>
<evidence type="ECO:0000256" key="5">
    <source>
        <dbReference type="ARBA" id="ARBA00022741"/>
    </source>
</evidence>
<dbReference type="EMBL" id="FNRY01000002">
    <property type="protein sequence ID" value="SEC57453.1"/>
    <property type="molecule type" value="Genomic_DNA"/>
</dbReference>
<evidence type="ECO:0000259" key="13">
    <source>
        <dbReference type="Pfam" id="PF23539"/>
    </source>
</evidence>
<dbReference type="InterPro" id="IPR050482">
    <property type="entry name" value="Sensor_HK_TwoCompSys"/>
</dbReference>
<keyword evidence="4" id="KW-0808">Transferase</keyword>
<dbReference type="GO" id="GO:0000155">
    <property type="term" value="F:phosphorelay sensor kinase activity"/>
    <property type="evidence" value="ECO:0007669"/>
    <property type="project" value="InterPro"/>
</dbReference>
<dbReference type="InterPro" id="IPR003594">
    <property type="entry name" value="HATPase_dom"/>
</dbReference>
<dbReference type="GO" id="GO:0016020">
    <property type="term" value="C:membrane"/>
    <property type="evidence" value="ECO:0007669"/>
    <property type="project" value="InterPro"/>
</dbReference>
<feature type="region of interest" description="Disordered" evidence="9">
    <location>
        <begin position="323"/>
        <end position="349"/>
    </location>
</feature>
<feature type="domain" description="Signal transduction histidine kinase subgroup 3 dimerisation and phosphoacceptor" evidence="12">
    <location>
        <begin position="176"/>
        <end position="242"/>
    </location>
</feature>
<comment type="catalytic activity">
    <reaction evidence="1">
        <text>ATP + protein L-histidine = ADP + protein N-phospho-L-histidine.</text>
        <dbReference type="EC" id="2.7.13.3"/>
    </reaction>
</comment>
<evidence type="ECO:0000256" key="10">
    <source>
        <dbReference type="SAM" id="Phobius"/>
    </source>
</evidence>
<dbReference type="PANTHER" id="PTHR24421">
    <property type="entry name" value="NITRATE/NITRITE SENSOR PROTEIN NARX-RELATED"/>
    <property type="match status" value="1"/>
</dbReference>
<keyword evidence="5" id="KW-0547">Nucleotide-binding</keyword>
<keyword evidence="7" id="KW-0067">ATP-binding</keyword>
<evidence type="ECO:0000256" key="2">
    <source>
        <dbReference type="ARBA" id="ARBA00012438"/>
    </source>
</evidence>
<feature type="transmembrane region" description="Helical" evidence="10">
    <location>
        <begin position="134"/>
        <end position="150"/>
    </location>
</feature>